<dbReference type="Pfam" id="PF01614">
    <property type="entry name" value="IclR_C"/>
    <property type="match status" value="1"/>
</dbReference>
<feature type="domain" description="HTH iclR-type" evidence="4">
    <location>
        <begin position="17"/>
        <end position="79"/>
    </location>
</feature>
<feature type="domain" description="IclR-ED" evidence="5">
    <location>
        <begin position="80"/>
        <end position="259"/>
    </location>
</feature>
<dbReference type="PANTHER" id="PTHR30136">
    <property type="entry name" value="HELIX-TURN-HELIX TRANSCRIPTIONAL REGULATOR, ICLR FAMILY"/>
    <property type="match status" value="1"/>
</dbReference>
<sequence length="262" mass="28964">MLKMQDFSMDPKEGNATPSLKLGFTVLKCLIEASSSLGVSQVATQTGLPKATAFRILRAFHQLGYVEQQPASRKYFLSPQIFGFFHYLTSHFHPTEKASLFIRETARELRCSIYLSMLAGRHSYVVCASGPFGDTTILGSSGPAYATSCGKVLIAQLPESAWADFAPQEGDVAVTSRTNLDPVRYLEEIRQAAQSGVAWNERETSAYFSVAAPVKELCRQSRMAVALLFPYADWVIQDRETLRQQVLKIARELSTRLNPGAA</sequence>
<evidence type="ECO:0000259" key="4">
    <source>
        <dbReference type="PROSITE" id="PS51077"/>
    </source>
</evidence>
<keyword evidence="3" id="KW-0804">Transcription</keyword>
<evidence type="ECO:0000256" key="3">
    <source>
        <dbReference type="ARBA" id="ARBA00023163"/>
    </source>
</evidence>
<protein>
    <submittedName>
        <fullName evidence="6">IclR family transcriptional regulator</fullName>
    </submittedName>
</protein>
<dbReference type="Pfam" id="PF09339">
    <property type="entry name" value="HTH_IclR"/>
    <property type="match status" value="1"/>
</dbReference>
<dbReference type="InterPro" id="IPR014757">
    <property type="entry name" value="Tscrpt_reg_IclR_C"/>
</dbReference>
<dbReference type="FunCoup" id="A0A146G5V9">
    <property type="interactions" value="183"/>
</dbReference>
<keyword evidence="1" id="KW-0805">Transcription regulation</keyword>
<dbReference type="PROSITE" id="PS51078">
    <property type="entry name" value="ICLR_ED"/>
    <property type="match status" value="1"/>
</dbReference>
<dbReference type="Proteomes" id="UP000076023">
    <property type="component" value="Unassembled WGS sequence"/>
</dbReference>
<dbReference type="InParanoid" id="A0A146G5V9"/>
<evidence type="ECO:0000256" key="2">
    <source>
        <dbReference type="ARBA" id="ARBA00023125"/>
    </source>
</evidence>
<comment type="caution">
    <text evidence="6">The sequence shown here is derived from an EMBL/GenBank/DDBJ whole genome shotgun (WGS) entry which is preliminary data.</text>
</comment>
<evidence type="ECO:0000259" key="5">
    <source>
        <dbReference type="PROSITE" id="PS51078"/>
    </source>
</evidence>
<dbReference type="AlphaFoldDB" id="A0A146G5V9"/>
<dbReference type="GO" id="GO:0045892">
    <property type="term" value="P:negative regulation of DNA-templated transcription"/>
    <property type="evidence" value="ECO:0007669"/>
    <property type="project" value="TreeGrafter"/>
</dbReference>
<dbReference type="InterPro" id="IPR050707">
    <property type="entry name" value="HTH_MetabolicPath_Reg"/>
</dbReference>
<accession>A0A146G5V9</accession>
<gene>
    <name evidence="6" type="ORF">TSACC_2752</name>
</gene>
<dbReference type="STRING" id="690879.TSACC_2752"/>
<dbReference type="InterPro" id="IPR029016">
    <property type="entry name" value="GAF-like_dom_sf"/>
</dbReference>
<dbReference type="OrthoDB" id="184071at2"/>
<organism evidence="6 7">
    <name type="scientific">Terrimicrobium sacchariphilum</name>
    <dbReference type="NCBI Taxonomy" id="690879"/>
    <lineage>
        <taxon>Bacteria</taxon>
        <taxon>Pseudomonadati</taxon>
        <taxon>Verrucomicrobiota</taxon>
        <taxon>Terrimicrobiia</taxon>
        <taxon>Terrimicrobiales</taxon>
        <taxon>Terrimicrobiaceae</taxon>
        <taxon>Terrimicrobium</taxon>
    </lineage>
</organism>
<evidence type="ECO:0000313" key="6">
    <source>
        <dbReference type="EMBL" id="GAT32354.1"/>
    </source>
</evidence>
<dbReference type="SUPFAM" id="SSF55781">
    <property type="entry name" value="GAF domain-like"/>
    <property type="match status" value="1"/>
</dbReference>
<keyword evidence="7" id="KW-1185">Reference proteome</keyword>
<name>A0A146G5V9_TERSA</name>
<proteinExistence type="predicted"/>
<dbReference type="PROSITE" id="PS51077">
    <property type="entry name" value="HTH_ICLR"/>
    <property type="match status" value="1"/>
</dbReference>
<dbReference type="InterPro" id="IPR036390">
    <property type="entry name" value="WH_DNA-bd_sf"/>
</dbReference>
<dbReference type="GO" id="GO:0003700">
    <property type="term" value="F:DNA-binding transcription factor activity"/>
    <property type="evidence" value="ECO:0007669"/>
    <property type="project" value="TreeGrafter"/>
</dbReference>
<evidence type="ECO:0000256" key="1">
    <source>
        <dbReference type="ARBA" id="ARBA00023015"/>
    </source>
</evidence>
<dbReference type="SMART" id="SM00346">
    <property type="entry name" value="HTH_ICLR"/>
    <property type="match status" value="1"/>
</dbReference>
<dbReference type="PANTHER" id="PTHR30136:SF34">
    <property type="entry name" value="TRANSCRIPTIONAL REGULATOR"/>
    <property type="match status" value="1"/>
</dbReference>
<dbReference type="SUPFAM" id="SSF46785">
    <property type="entry name" value="Winged helix' DNA-binding domain"/>
    <property type="match status" value="1"/>
</dbReference>
<keyword evidence="2" id="KW-0238">DNA-binding</keyword>
<evidence type="ECO:0000313" key="7">
    <source>
        <dbReference type="Proteomes" id="UP000076023"/>
    </source>
</evidence>
<dbReference type="Gene3D" id="1.10.10.10">
    <property type="entry name" value="Winged helix-like DNA-binding domain superfamily/Winged helix DNA-binding domain"/>
    <property type="match status" value="1"/>
</dbReference>
<dbReference type="InterPro" id="IPR005471">
    <property type="entry name" value="Tscrpt_reg_IclR_N"/>
</dbReference>
<dbReference type="EMBL" id="BDCO01000002">
    <property type="protein sequence ID" value="GAT32354.1"/>
    <property type="molecule type" value="Genomic_DNA"/>
</dbReference>
<dbReference type="GO" id="GO:0003677">
    <property type="term" value="F:DNA binding"/>
    <property type="evidence" value="ECO:0007669"/>
    <property type="project" value="UniProtKB-KW"/>
</dbReference>
<dbReference type="Gene3D" id="3.30.450.40">
    <property type="match status" value="1"/>
</dbReference>
<dbReference type="InterPro" id="IPR036388">
    <property type="entry name" value="WH-like_DNA-bd_sf"/>
</dbReference>
<reference evidence="7" key="1">
    <citation type="journal article" date="2017" name="Genome Announc.">
        <title>Draft Genome Sequence of Terrimicrobium sacchariphilum NM-5T, a Facultative Anaerobic Soil Bacterium of the Class Spartobacteria.</title>
        <authorList>
            <person name="Qiu Y.L."/>
            <person name="Tourlousse D.M."/>
            <person name="Matsuura N."/>
            <person name="Ohashi A."/>
            <person name="Sekiguchi Y."/>
        </authorList>
    </citation>
    <scope>NUCLEOTIDE SEQUENCE [LARGE SCALE GENOMIC DNA]</scope>
    <source>
        <strain evidence="7">NM-5</strain>
    </source>
</reference>